<protein>
    <submittedName>
        <fullName evidence="2">Potassium channel blocker pMeKTx23-1</fullName>
    </submittedName>
</protein>
<proteinExistence type="evidence at transcript level"/>
<keyword evidence="2" id="KW-0407">Ion channel</keyword>
<feature type="chain" id="PRO_5001836523" evidence="1">
    <location>
        <begin position="20"/>
        <end position="60"/>
    </location>
</feature>
<dbReference type="GO" id="GO:0034220">
    <property type="term" value="P:monoatomic ion transmembrane transport"/>
    <property type="evidence" value="ECO:0007669"/>
    <property type="project" value="UniProtKB-KW"/>
</dbReference>
<feature type="signal peptide" evidence="1">
    <location>
        <begin position="1"/>
        <end position="19"/>
    </location>
</feature>
<dbReference type="EMBL" id="KF612484">
    <property type="protein sequence ID" value="AIL48742.1"/>
    <property type="molecule type" value="mRNA"/>
</dbReference>
<evidence type="ECO:0000313" key="2">
    <source>
        <dbReference type="EMBL" id="AIL48742.1"/>
    </source>
</evidence>
<dbReference type="AlphaFoldDB" id="A0A088D9S2"/>
<keyword evidence="2" id="KW-0406">Ion transport</keyword>
<keyword evidence="2" id="KW-0813">Transport</keyword>
<sequence>MTYAILIIVSLLLISDGISNVVDKYCSEDPLDCNEHCKTKNQIGVCHGANGKEKCSCMDS</sequence>
<name>A0A088D9S2_MESEU</name>
<accession>A0A088D9S2</accession>
<organism evidence="2">
    <name type="scientific">Mesobuthus eupeus</name>
    <name type="common">Lesser Asian scorpion</name>
    <name type="synonym">Buthus eupeus</name>
    <dbReference type="NCBI Taxonomy" id="34648"/>
    <lineage>
        <taxon>Eukaryota</taxon>
        <taxon>Metazoa</taxon>
        <taxon>Ecdysozoa</taxon>
        <taxon>Arthropoda</taxon>
        <taxon>Chelicerata</taxon>
        <taxon>Arachnida</taxon>
        <taxon>Scorpiones</taxon>
        <taxon>Buthida</taxon>
        <taxon>Buthoidea</taxon>
        <taxon>Buthidae</taxon>
        <taxon>Mesobuthus</taxon>
    </lineage>
</organism>
<keyword evidence="1" id="KW-0732">Signal</keyword>
<reference evidence="2" key="1">
    <citation type="submission" date="2013-09" db="EMBL/GenBank/DDBJ databases">
        <title>Variability of potassium channel blockers in Mesobuthus eupeus.</title>
        <authorList>
            <person name="Kuzmenkov A.I."/>
            <person name="Vassilevski A.A."/>
            <person name="Grishin E.V."/>
        </authorList>
    </citation>
    <scope>NUCLEOTIDE SEQUENCE</scope>
</reference>
<evidence type="ECO:0000256" key="1">
    <source>
        <dbReference type="SAM" id="SignalP"/>
    </source>
</evidence>